<evidence type="ECO:0000313" key="2">
    <source>
        <dbReference type="EMBL" id="ADH88673.1"/>
    </source>
</evidence>
<reference evidence="2 3" key="1">
    <citation type="journal article" date="2012" name="Stand. Genomic Sci.">
        <title>Complete genome sequence of the facultatively chemolithoautotrophic and methylotrophic alpha Proteobacterium Starkeya novella type strain (ATCC 8093(T)).</title>
        <authorList>
            <person name="Kappler U."/>
            <person name="Davenport K."/>
            <person name="Beatson S."/>
            <person name="Lucas S."/>
            <person name="Lapidus A."/>
            <person name="Copeland A."/>
            <person name="Berry K.W."/>
            <person name="Glavina Del Rio T."/>
            <person name="Hammon N."/>
            <person name="Dalin E."/>
            <person name="Tice H."/>
            <person name="Pitluck S."/>
            <person name="Richardson P."/>
            <person name="Bruce D."/>
            <person name="Goodwin L.A."/>
            <person name="Han C."/>
            <person name="Tapia R."/>
            <person name="Detter J.C."/>
            <person name="Chang Y.J."/>
            <person name="Jeffries C.D."/>
            <person name="Land M."/>
            <person name="Hauser L."/>
            <person name="Kyrpides N.C."/>
            <person name="Goker M."/>
            <person name="Ivanova N."/>
            <person name="Klenk H.P."/>
            <person name="Woyke T."/>
        </authorList>
    </citation>
    <scope>NUCLEOTIDE SEQUENCE [LARGE SCALE GENOMIC DNA]</scope>
    <source>
        <strain evidence="3">ATCC 8093 / DSM 506 / JCM 20403 / CCM 1077 / IAM 12100 / NBRC 12443 / NCIMB 10456</strain>
    </source>
</reference>
<dbReference type="eggNOG" id="ENOG50315AI">
    <property type="taxonomic scope" value="Bacteria"/>
</dbReference>
<dbReference type="HOGENOM" id="CLU_1495323_0_0_5"/>
<dbReference type="KEGG" id="sno:Snov_1363"/>
<evidence type="ECO:0000256" key="1">
    <source>
        <dbReference type="SAM" id="MobiDB-lite"/>
    </source>
</evidence>
<evidence type="ECO:0000313" key="3">
    <source>
        <dbReference type="Proteomes" id="UP000006633"/>
    </source>
</evidence>
<dbReference type="STRING" id="639283.Snov_1363"/>
<name>D7A8W8_ANCN5</name>
<feature type="region of interest" description="Disordered" evidence="1">
    <location>
        <begin position="53"/>
        <end position="161"/>
    </location>
</feature>
<feature type="compositionally biased region" description="Basic and acidic residues" evidence="1">
    <location>
        <begin position="148"/>
        <end position="161"/>
    </location>
</feature>
<keyword evidence="3" id="KW-1185">Reference proteome</keyword>
<gene>
    <name evidence="2" type="ordered locus">Snov_1363</name>
</gene>
<organism evidence="2 3">
    <name type="scientific">Ancylobacter novellus (strain ATCC 8093 / DSM 506 / JCM 20403 / CCM 1077 / IAM 12100 / NBRC 12443 / NCIMB 10456)</name>
    <name type="common">Starkeya novella</name>
    <dbReference type="NCBI Taxonomy" id="639283"/>
    <lineage>
        <taxon>Bacteria</taxon>
        <taxon>Pseudomonadati</taxon>
        <taxon>Pseudomonadota</taxon>
        <taxon>Alphaproteobacteria</taxon>
        <taxon>Hyphomicrobiales</taxon>
        <taxon>Xanthobacteraceae</taxon>
        <taxon>Ancylobacter</taxon>
    </lineage>
</organism>
<protein>
    <submittedName>
        <fullName evidence="2">Uncharacterized protein</fullName>
    </submittedName>
</protein>
<dbReference type="AlphaFoldDB" id="D7A8W8"/>
<proteinExistence type="predicted"/>
<dbReference type="EMBL" id="CP002026">
    <property type="protein sequence ID" value="ADH88673.1"/>
    <property type="molecule type" value="Genomic_DNA"/>
</dbReference>
<feature type="compositionally biased region" description="Low complexity" evidence="1">
    <location>
        <begin position="53"/>
        <end position="111"/>
    </location>
</feature>
<sequence length="180" mass="17441">MPQCSGAVNLGDRLKGRGPAASLAVLAVALALAGCAGAGGPSGVITGEALEAPAAGGEAVVATQETPAAEPAATEASVGQAVPPAATAAAASAPAASAPATSPAAAETSSRTARDGSRAAPPAPPSGKPKELPYPSFGTPAQIGDKPVMSKEDTAKLQKDLETLAKEREAKALRELEADQ</sequence>
<dbReference type="Proteomes" id="UP000006633">
    <property type="component" value="Chromosome"/>
</dbReference>
<accession>D7A8W8</accession>